<evidence type="ECO:0000259" key="2">
    <source>
        <dbReference type="Pfam" id="PF13538"/>
    </source>
</evidence>
<keyword evidence="1" id="KW-0175">Coiled coil</keyword>
<dbReference type="InterPro" id="IPR027417">
    <property type="entry name" value="P-loop_NTPase"/>
</dbReference>
<accession>A0A2W5TAB4</accession>
<proteinExistence type="predicted"/>
<reference evidence="3 4" key="1">
    <citation type="submission" date="2017-08" db="EMBL/GenBank/DDBJ databases">
        <title>Infants hospitalized years apart are colonized by the same room-sourced microbial strains.</title>
        <authorList>
            <person name="Brooks B."/>
            <person name="Olm M.R."/>
            <person name="Firek B.A."/>
            <person name="Baker R."/>
            <person name="Thomas B.C."/>
            <person name="Morowitz M.J."/>
            <person name="Banfield J.F."/>
        </authorList>
    </citation>
    <scope>NUCLEOTIDE SEQUENCE [LARGE SCALE GENOMIC DNA]</scope>
    <source>
        <strain evidence="3">S2_003_000_R2_14</strain>
    </source>
</reference>
<dbReference type="AlphaFoldDB" id="A0A2W5TAB4"/>
<feature type="coiled-coil region" evidence="1">
    <location>
        <begin position="167"/>
        <end position="194"/>
    </location>
</feature>
<protein>
    <recommendedName>
        <fullName evidence="2">UvrD-like helicase C-terminal domain-containing protein</fullName>
    </recommendedName>
</protein>
<sequence>MCRLALAATDHARGSSHAVVLDADDILVVFTDAITFKSESSRLTLFLERLNITSHQAGLTSSRDVFKVDDSVTLSGIYRAKGNEAPMVYVVNADECADGYNLERKRNILFTAITRSRAWVRVCGVGERMAMLQTEIEKLKSSDYELCFNQPTAPQLASMRRIHRDRSAQEQEAIRKAKASLEQLMQQLEDGSLDISDIPLSVREKFSDYFSGQDE</sequence>
<evidence type="ECO:0000313" key="4">
    <source>
        <dbReference type="Proteomes" id="UP000249061"/>
    </source>
</evidence>
<name>A0A2W5TAB4_9BACT</name>
<dbReference type="Pfam" id="PF13538">
    <property type="entry name" value="UvrD_C_2"/>
    <property type="match status" value="1"/>
</dbReference>
<dbReference type="SUPFAM" id="SSF52540">
    <property type="entry name" value="P-loop containing nucleoside triphosphate hydrolases"/>
    <property type="match status" value="1"/>
</dbReference>
<evidence type="ECO:0000313" key="3">
    <source>
        <dbReference type="EMBL" id="PZR09406.1"/>
    </source>
</evidence>
<dbReference type="InterPro" id="IPR027785">
    <property type="entry name" value="UvrD-like_helicase_C"/>
</dbReference>
<dbReference type="EMBL" id="QFQP01000021">
    <property type="protein sequence ID" value="PZR09406.1"/>
    <property type="molecule type" value="Genomic_DNA"/>
</dbReference>
<gene>
    <name evidence="3" type="ORF">DI536_22785</name>
</gene>
<organism evidence="3 4">
    <name type="scientific">Archangium gephyra</name>
    <dbReference type="NCBI Taxonomy" id="48"/>
    <lineage>
        <taxon>Bacteria</taxon>
        <taxon>Pseudomonadati</taxon>
        <taxon>Myxococcota</taxon>
        <taxon>Myxococcia</taxon>
        <taxon>Myxococcales</taxon>
        <taxon>Cystobacterineae</taxon>
        <taxon>Archangiaceae</taxon>
        <taxon>Archangium</taxon>
    </lineage>
</organism>
<comment type="caution">
    <text evidence="3">The sequence shown here is derived from an EMBL/GenBank/DDBJ whole genome shotgun (WGS) entry which is preliminary data.</text>
</comment>
<dbReference type="Gene3D" id="3.40.50.300">
    <property type="entry name" value="P-loop containing nucleotide triphosphate hydrolases"/>
    <property type="match status" value="1"/>
</dbReference>
<dbReference type="Proteomes" id="UP000249061">
    <property type="component" value="Unassembled WGS sequence"/>
</dbReference>
<feature type="domain" description="UvrD-like helicase C-terminal" evidence="2">
    <location>
        <begin position="74"/>
        <end position="122"/>
    </location>
</feature>
<evidence type="ECO:0000256" key="1">
    <source>
        <dbReference type="SAM" id="Coils"/>
    </source>
</evidence>